<dbReference type="SMART" id="SM00382">
    <property type="entry name" value="AAA"/>
    <property type="match status" value="1"/>
</dbReference>
<evidence type="ECO:0000313" key="11">
    <source>
        <dbReference type="EMBL" id="MBI8989705.1"/>
    </source>
</evidence>
<dbReference type="AlphaFoldDB" id="A0A934M914"/>
<reference evidence="11" key="1">
    <citation type="submission" date="2020-12" db="EMBL/GenBank/DDBJ databases">
        <title>Genome public.</title>
        <authorList>
            <person name="Sun Q."/>
        </authorList>
    </citation>
    <scope>NUCLEOTIDE SEQUENCE</scope>
    <source>
        <strain evidence="11">CCM 8863</strain>
    </source>
</reference>
<evidence type="ECO:0000313" key="12">
    <source>
        <dbReference type="Proteomes" id="UP000645966"/>
    </source>
</evidence>
<evidence type="ECO:0000256" key="6">
    <source>
        <dbReference type="ARBA" id="ARBA00022840"/>
    </source>
</evidence>
<keyword evidence="4" id="KW-0410">Iron transport</keyword>
<comment type="caution">
    <text evidence="11">The sequence shown here is derived from an EMBL/GenBank/DDBJ whole genome shotgun (WGS) entry which is preliminary data.</text>
</comment>
<dbReference type="GO" id="GO:0005886">
    <property type="term" value="C:plasma membrane"/>
    <property type="evidence" value="ECO:0007669"/>
    <property type="project" value="UniProtKB-SubCell"/>
</dbReference>
<keyword evidence="6 11" id="KW-0067">ATP-binding</keyword>
<dbReference type="FunFam" id="3.40.50.300:FF:000134">
    <property type="entry name" value="Iron-enterobactin ABC transporter ATP-binding protein"/>
    <property type="match status" value="1"/>
</dbReference>
<dbReference type="InterPro" id="IPR003593">
    <property type="entry name" value="AAA+_ATPase"/>
</dbReference>
<sequence>MAEGPPRMITPDTPTPRLRAHDITVGYGKTTILENLSIDIPTGEFTVIVGPNACGKSTLLRALARMLPTGTGSVTLDEVPLVSLAPKEVAKQLSLLPQSPHAPDGIIVEDLIARGRYPHQGIFRQWSTSDQEAVDRAMKRANVTDLADRFVSELSGGQRQRVWVALVLAQQTPIVLLDEPTTYLDITHQVDVLNLARDLQRDGVTIVAVLHELTLAFRYATNLVMMKEGHIVGTGPVTELVTADLIADVYGLDCDLITDPHSGRPIVVPVDQN</sequence>
<dbReference type="InterPro" id="IPR017871">
    <property type="entry name" value="ABC_transporter-like_CS"/>
</dbReference>
<feature type="domain" description="ABC transporter" evidence="10">
    <location>
        <begin position="18"/>
        <end position="253"/>
    </location>
</feature>
<dbReference type="SUPFAM" id="SSF52540">
    <property type="entry name" value="P-loop containing nucleoside triphosphate hydrolases"/>
    <property type="match status" value="1"/>
</dbReference>
<dbReference type="InterPro" id="IPR027417">
    <property type="entry name" value="P-loop_NTPase"/>
</dbReference>
<dbReference type="GO" id="GO:0005524">
    <property type="term" value="F:ATP binding"/>
    <property type="evidence" value="ECO:0007669"/>
    <property type="project" value="UniProtKB-KW"/>
</dbReference>
<keyword evidence="8" id="KW-0406">Ion transport</keyword>
<evidence type="ECO:0000259" key="10">
    <source>
        <dbReference type="PROSITE" id="PS50893"/>
    </source>
</evidence>
<evidence type="ECO:0000256" key="5">
    <source>
        <dbReference type="ARBA" id="ARBA00022741"/>
    </source>
</evidence>
<evidence type="ECO:0000256" key="8">
    <source>
        <dbReference type="ARBA" id="ARBA00023065"/>
    </source>
</evidence>
<comment type="subcellular location">
    <subcellularLocation>
        <location evidence="1">Cell membrane</location>
        <topology evidence="1">Peripheral membrane protein</topology>
    </subcellularLocation>
</comment>
<dbReference type="PROSITE" id="PS00211">
    <property type="entry name" value="ABC_TRANSPORTER_1"/>
    <property type="match status" value="1"/>
</dbReference>
<dbReference type="CDD" id="cd03214">
    <property type="entry name" value="ABC_Iron-Siderophores_B12_Hemin"/>
    <property type="match status" value="1"/>
</dbReference>
<keyword evidence="5" id="KW-0547">Nucleotide-binding</keyword>
<evidence type="ECO:0000256" key="7">
    <source>
        <dbReference type="ARBA" id="ARBA00023004"/>
    </source>
</evidence>
<dbReference type="InterPro" id="IPR051535">
    <property type="entry name" value="Siderophore_ABC-ATPase"/>
</dbReference>
<accession>A0A934M914</accession>
<evidence type="ECO:0000256" key="3">
    <source>
        <dbReference type="ARBA" id="ARBA00022475"/>
    </source>
</evidence>
<evidence type="ECO:0000256" key="1">
    <source>
        <dbReference type="ARBA" id="ARBA00004202"/>
    </source>
</evidence>
<dbReference type="InterPro" id="IPR003439">
    <property type="entry name" value="ABC_transporter-like_ATP-bd"/>
</dbReference>
<proteinExistence type="predicted"/>
<evidence type="ECO:0000256" key="4">
    <source>
        <dbReference type="ARBA" id="ARBA00022496"/>
    </source>
</evidence>
<keyword evidence="2" id="KW-0813">Transport</keyword>
<evidence type="ECO:0000256" key="2">
    <source>
        <dbReference type="ARBA" id="ARBA00022448"/>
    </source>
</evidence>
<organism evidence="11 12">
    <name type="scientific">Corynebacterium meridianum</name>
    <dbReference type="NCBI Taxonomy" id="2765363"/>
    <lineage>
        <taxon>Bacteria</taxon>
        <taxon>Bacillati</taxon>
        <taxon>Actinomycetota</taxon>
        <taxon>Actinomycetes</taxon>
        <taxon>Mycobacteriales</taxon>
        <taxon>Corynebacteriaceae</taxon>
        <taxon>Corynebacterium</taxon>
    </lineage>
</organism>
<dbReference type="PROSITE" id="PS50893">
    <property type="entry name" value="ABC_TRANSPORTER_2"/>
    <property type="match status" value="1"/>
</dbReference>
<name>A0A934M914_9CORY</name>
<keyword evidence="9" id="KW-0472">Membrane</keyword>
<keyword evidence="12" id="KW-1185">Reference proteome</keyword>
<dbReference type="Gene3D" id="3.40.50.300">
    <property type="entry name" value="P-loop containing nucleotide triphosphate hydrolases"/>
    <property type="match status" value="1"/>
</dbReference>
<dbReference type="Pfam" id="PF00005">
    <property type="entry name" value="ABC_tran"/>
    <property type="match status" value="1"/>
</dbReference>
<dbReference type="Proteomes" id="UP000645966">
    <property type="component" value="Unassembled WGS sequence"/>
</dbReference>
<evidence type="ECO:0000256" key="9">
    <source>
        <dbReference type="ARBA" id="ARBA00023136"/>
    </source>
</evidence>
<dbReference type="EMBL" id="JAEIOS010000013">
    <property type="protein sequence ID" value="MBI8989705.1"/>
    <property type="molecule type" value="Genomic_DNA"/>
</dbReference>
<keyword evidence="3" id="KW-1003">Cell membrane</keyword>
<dbReference type="GO" id="GO:0016887">
    <property type="term" value="F:ATP hydrolysis activity"/>
    <property type="evidence" value="ECO:0007669"/>
    <property type="project" value="InterPro"/>
</dbReference>
<protein>
    <submittedName>
        <fullName evidence="11">ABC transporter ATP-binding protein</fullName>
    </submittedName>
</protein>
<keyword evidence="7" id="KW-0408">Iron</keyword>
<dbReference type="GO" id="GO:0006826">
    <property type="term" value="P:iron ion transport"/>
    <property type="evidence" value="ECO:0007669"/>
    <property type="project" value="UniProtKB-KW"/>
</dbReference>
<dbReference type="PANTHER" id="PTHR42771">
    <property type="entry name" value="IRON(3+)-HYDROXAMATE IMPORT ATP-BINDING PROTEIN FHUC"/>
    <property type="match status" value="1"/>
</dbReference>
<dbReference type="PANTHER" id="PTHR42771:SF2">
    <property type="entry name" value="IRON(3+)-HYDROXAMATE IMPORT ATP-BINDING PROTEIN FHUC"/>
    <property type="match status" value="1"/>
</dbReference>
<gene>
    <name evidence="11" type="ORF">JDV75_08015</name>
</gene>